<dbReference type="Proteomes" id="UP000606935">
    <property type="component" value="Unassembled WGS sequence"/>
</dbReference>
<evidence type="ECO:0000313" key="2">
    <source>
        <dbReference type="EMBL" id="GGO68020.1"/>
    </source>
</evidence>
<feature type="transmembrane region" description="Helical" evidence="1">
    <location>
        <begin position="63"/>
        <end position="82"/>
    </location>
</feature>
<keyword evidence="3" id="KW-1185">Reference proteome</keyword>
<name>A0A917YVH4_9ALTE</name>
<keyword evidence="1" id="KW-0472">Membrane</keyword>
<accession>A0A917YVH4</accession>
<protein>
    <recommendedName>
        <fullName evidence="4">NAD/FAD-utilizing enzyme</fullName>
    </recommendedName>
</protein>
<evidence type="ECO:0000256" key="1">
    <source>
        <dbReference type="SAM" id="Phobius"/>
    </source>
</evidence>
<comment type="caution">
    <text evidence="2">The sequence shown here is derived from an EMBL/GenBank/DDBJ whole genome shotgun (WGS) entry which is preliminary data.</text>
</comment>
<evidence type="ECO:0008006" key="4">
    <source>
        <dbReference type="Google" id="ProtNLM"/>
    </source>
</evidence>
<feature type="transmembrane region" description="Helical" evidence="1">
    <location>
        <begin position="94"/>
        <end position="116"/>
    </location>
</feature>
<dbReference type="EMBL" id="BMLS01000002">
    <property type="protein sequence ID" value="GGO68020.1"/>
    <property type="molecule type" value="Genomic_DNA"/>
</dbReference>
<sequence>MLRHYYLSDDLRDLSVVEREMLALGVSKPHFHVLSDKDAEVEQHHLNAIESVLKRDVVHATETGALIGILAAALILGLAYWLDWTNTAAGWLPFVFLSVMVLGFCTWEGGLIGIQVPNRRFRRFKRLLKAGKHVLFVDLDPEQEPLVGAVVAHHPKLKLVGIGHTAPRWLVKGQEKFNQFMKTMP</sequence>
<proteinExistence type="predicted"/>
<dbReference type="AlphaFoldDB" id="A0A917YVH4"/>
<reference evidence="2" key="1">
    <citation type="journal article" date="2014" name="Int. J. Syst. Evol. Microbiol.">
        <title>Complete genome sequence of Corynebacterium casei LMG S-19264T (=DSM 44701T), isolated from a smear-ripened cheese.</title>
        <authorList>
            <consortium name="US DOE Joint Genome Institute (JGI-PGF)"/>
            <person name="Walter F."/>
            <person name="Albersmeier A."/>
            <person name="Kalinowski J."/>
            <person name="Ruckert C."/>
        </authorList>
    </citation>
    <scope>NUCLEOTIDE SEQUENCE</scope>
    <source>
        <strain evidence="2">CGMCC 1.7086</strain>
    </source>
</reference>
<keyword evidence="1" id="KW-0812">Transmembrane</keyword>
<dbReference type="RefSeq" id="WP_188692931.1">
    <property type="nucleotide sequence ID" value="NZ_BMLS01000002.1"/>
</dbReference>
<keyword evidence="1" id="KW-1133">Transmembrane helix</keyword>
<organism evidence="2 3">
    <name type="scientific">Bowmanella pacifica</name>
    <dbReference type="NCBI Taxonomy" id="502051"/>
    <lineage>
        <taxon>Bacteria</taxon>
        <taxon>Pseudomonadati</taxon>
        <taxon>Pseudomonadota</taxon>
        <taxon>Gammaproteobacteria</taxon>
        <taxon>Alteromonadales</taxon>
        <taxon>Alteromonadaceae</taxon>
        <taxon>Bowmanella</taxon>
    </lineage>
</organism>
<gene>
    <name evidence="2" type="ORF">GCM10010982_15960</name>
</gene>
<reference evidence="2" key="2">
    <citation type="submission" date="2020-09" db="EMBL/GenBank/DDBJ databases">
        <authorList>
            <person name="Sun Q."/>
            <person name="Zhou Y."/>
        </authorList>
    </citation>
    <scope>NUCLEOTIDE SEQUENCE</scope>
    <source>
        <strain evidence="2">CGMCC 1.7086</strain>
    </source>
</reference>
<evidence type="ECO:0000313" key="3">
    <source>
        <dbReference type="Proteomes" id="UP000606935"/>
    </source>
</evidence>